<dbReference type="AlphaFoldDB" id="A3K9W9"/>
<accession>A3K9W9</accession>
<reference evidence="1 2" key="1">
    <citation type="submission" date="2006-06" db="EMBL/GenBank/DDBJ databases">
        <authorList>
            <person name="Moran M.A."/>
            <person name="Ferriera S."/>
            <person name="Johnson J."/>
            <person name="Kravitz S."/>
            <person name="Beeson K."/>
            <person name="Sutton G."/>
            <person name="Rogers Y.-H."/>
            <person name="Friedman R."/>
            <person name="Frazier M."/>
            <person name="Venter J.C."/>
        </authorList>
    </citation>
    <scope>NUCLEOTIDE SEQUENCE [LARGE SCALE GENOMIC DNA]</scope>
    <source>
        <strain evidence="1 2">E-37</strain>
    </source>
</reference>
<gene>
    <name evidence="1" type="ORF">SSE37_10682</name>
</gene>
<keyword evidence="2" id="KW-1185">Reference proteome</keyword>
<evidence type="ECO:0000313" key="2">
    <source>
        <dbReference type="Proteomes" id="UP000005713"/>
    </source>
</evidence>
<comment type="caution">
    <text evidence="1">The sequence shown here is derived from an EMBL/GenBank/DDBJ whole genome shotgun (WGS) entry which is preliminary data.</text>
</comment>
<dbReference type="Proteomes" id="UP000005713">
    <property type="component" value="Unassembled WGS sequence"/>
</dbReference>
<sequence>MMVAVPVVMVVVRVIVWHGRRWRPCDPKVKGLHPA</sequence>
<name>A3K9W9_SAGS3</name>
<organism evidence="1 2">
    <name type="scientific">Sagittula stellata (strain ATCC 700073 / DSM 11524 / E-37)</name>
    <dbReference type="NCBI Taxonomy" id="388399"/>
    <lineage>
        <taxon>Bacteria</taxon>
        <taxon>Pseudomonadati</taxon>
        <taxon>Pseudomonadota</taxon>
        <taxon>Alphaproteobacteria</taxon>
        <taxon>Rhodobacterales</taxon>
        <taxon>Roseobacteraceae</taxon>
        <taxon>Sagittula</taxon>
    </lineage>
</organism>
<protein>
    <submittedName>
        <fullName evidence="1">Uncharacterized protein</fullName>
    </submittedName>
</protein>
<dbReference type="EMBL" id="AAYA01000019">
    <property type="protein sequence ID" value="EBA06072.1"/>
    <property type="molecule type" value="Genomic_DNA"/>
</dbReference>
<evidence type="ECO:0000313" key="1">
    <source>
        <dbReference type="EMBL" id="EBA06072.1"/>
    </source>
</evidence>
<proteinExistence type="predicted"/>